<feature type="region of interest" description="Disordered" evidence="1">
    <location>
        <begin position="182"/>
        <end position="206"/>
    </location>
</feature>
<proteinExistence type="predicted"/>
<evidence type="ECO:0000313" key="2">
    <source>
        <dbReference type="EMBL" id="KAK4006793.1"/>
    </source>
</evidence>
<protein>
    <submittedName>
        <fullName evidence="2">Uncharacterized protein</fullName>
    </submittedName>
</protein>
<organism evidence="2 3">
    <name type="scientific">Daphnia magna</name>
    <dbReference type="NCBI Taxonomy" id="35525"/>
    <lineage>
        <taxon>Eukaryota</taxon>
        <taxon>Metazoa</taxon>
        <taxon>Ecdysozoa</taxon>
        <taxon>Arthropoda</taxon>
        <taxon>Crustacea</taxon>
        <taxon>Branchiopoda</taxon>
        <taxon>Diplostraca</taxon>
        <taxon>Cladocera</taxon>
        <taxon>Anomopoda</taxon>
        <taxon>Daphniidae</taxon>
        <taxon>Daphnia</taxon>
    </lineage>
</organism>
<keyword evidence="3" id="KW-1185">Reference proteome</keyword>
<accession>A0ABQ9Z1M3</accession>
<dbReference type="Proteomes" id="UP001234178">
    <property type="component" value="Unassembled WGS sequence"/>
</dbReference>
<name>A0ABQ9Z1M3_9CRUS</name>
<feature type="region of interest" description="Disordered" evidence="1">
    <location>
        <begin position="131"/>
        <end position="159"/>
    </location>
</feature>
<comment type="caution">
    <text evidence="2">The sequence shown here is derived from an EMBL/GenBank/DDBJ whole genome shotgun (WGS) entry which is preliminary data.</text>
</comment>
<evidence type="ECO:0000313" key="3">
    <source>
        <dbReference type="Proteomes" id="UP001234178"/>
    </source>
</evidence>
<reference evidence="2 3" key="1">
    <citation type="journal article" date="2023" name="Nucleic Acids Res.">
        <title>The hologenome of Daphnia magna reveals possible DNA methylation and microbiome-mediated evolution of the host genome.</title>
        <authorList>
            <person name="Chaturvedi A."/>
            <person name="Li X."/>
            <person name="Dhandapani V."/>
            <person name="Marshall H."/>
            <person name="Kissane S."/>
            <person name="Cuenca-Cambronero M."/>
            <person name="Asole G."/>
            <person name="Calvet F."/>
            <person name="Ruiz-Romero M."/>
            <person name="Marangio P."/>
            <person name="Guigo R."/>
            <person name="Rago D."/>
            <person name="Mirbahai L."/>
            <person name="Eastwood N."/>
            <person name="Colbourne J.K."/>
            <person name="Zhou J."/>
            <person name="Mallon E."/>
            <person name="Orsini L."/>
        </authorList>
    </citation>
    <scope>NUCLEOTIDE SEQUENCE [LARGE SCALE GENOMIC DNA]</scope>
    <source>
        <strain evidence="2">LRV0_1</strain>
    </source>
</reference>
<sequence length="206" mass="23368">MEITRKTRRLRTYEVHLEEAHDLSPMIASSNTQATEEITEQPFNRIAAPTPLNMERISQSRHAQPSAPQHRSIYPIVEENWEVDQPHGCTGKHTTCTYVVGYGMNDEISASSDMSSHQQIMANTSRILFPFSSGSGRSNQSSPRRLQKANTISPQVPRQHFDGHLNEESITDILSEMESEFEESSEEDIVPGIRKINDDNVMKEKE</sequence>
<feature type="compositionally biased region" description="Basic and acidic residues" evidence="1">
    <location>
        <begin position="195"/>
        <end position="206"/>
    </location>
</feature>
<gene>
    <name evidence="2" type="ORF">OUZ56_011951</name>
</gene>
<dbReference type="EMBL" id="JAOYFB010000002">
    <property type="protein sequence ID" value="KAK4006793.1"/>
    <property type="molecule type" value="Genomic_DNA"/>
</dbReference>
<feature type="compositionally biased region" description="Low complexity" evidence="1">
    <location>
        <begin position="132"/>
        <end position="144"/>
    </location>
</feature>
<evidence type="ECO:0000256" key="1">
    <source>
        <dbReference type="SAM" id="MobiDB-lite"/>
    </source>
</evidence>